<dbReference type="Pfam" id="PF10229">
    <property type="entry name" value="MMADHC"/>
    <property type="match status" value="1"/>
</dbReference>
<sequence length="174" mass="19183">MALTPISTSLWNMEYSVHACPPAMAREVQSVFPDVNLSGMLIVPTCQQADYDLVRTGEKIDTEKDRLLERFMEWSQCVCGKLQAQGCWCDYIDPCSGLPMIQQGTNNVYPEVEGLSILLGFKTQNAGCCKIVLHPRWGSAVYPATLFAKAPLQLLLEAIKEAEAELQGTGLSQP</sequence>
<evidence type="ECO:0000313" key="2">
    <source>
        <dbReference type="Proteomes" id="UP001244341"/>
    </source>
</evidence>
<keyword evidence="2" id="KW-1185">Reference proteome</keyword>
<organism evidence="1 2">
    <name type="scientific">Tetradesmus obliquus</name>
    <name type="common">Green alga</name>
    <name type="synonym">Acutodesmus obliquus</name>
    <dbReference type="NCBI Taxonomy" id="3088"/>
    <lineage>
        <taxon>Eukaryota</taxon>
        <taxon>Viridiplantae</taxon>
        <taxon>Chlorophyta</taxon>
        <taxon>core chlorophytes</taxon>
        <taxon>Chlorophyceae</taxon>
        <taxon>CS clade</taxon>
        <taxon>Sphaeropleales</taxon>
        <taxon>Scenedesmaceae</taxon>
        <taxon>Tetradesmus</taxon>
    </lineage>
</organism>
<evidence type="ECO:0000313" key="1">
    <source>
        <dbReference type="EMBL" id="WIA18023.1"/>
    </source>
</evidence>
<dbReference type="InterPro" id="IPR019362">
    <property type="entry name" value="MMADHC"/>
</dbReference>
<reference evidence="1 2" key="1">
    <citation type="submission" date="2023-05" db="EMBL/GenBank/DDBJ databases">
        <title>A 100% complete, gapless, phased diploid assembly of the Scenedesmus obliquus UTEX 3031 genome.</title>
        <authorList>
            <person name="Biondi T.C."/>
            <person name="Hanschen E.R."/>
            <person name="Kwon T."/>
            <person name="Eng W."/>
            <person name="Kruse C.P.S."/>
            <person name="Koehler S.I."/>
            <person name="Kunde Y."/>
            <person name="Gleasner C.D."/>
            <person name="You Mak K.T."/>
            <person name="Polle J."/>
            <person name="Hovde B.T."/>
            <person name="Starkenburg S.R."/>
        </authorList>
    </citation>
    <scope>NUCLEOTIDE SEQUENCE [LARGE SCALE GENOMIC DNA]</scope>
    <source>
        <strain evidence="1 2">DOE0152z</strain>
    </source>
</reference>
<accession>A0ABY8UBL4</accession>
<dbReference type="PANTHER" id="PTHR13192">
    <property type="entry name" value="MY011 PROTEIN"/>
    <property type="match status" value="1"/>
</dbReference>
<dbReference type="PANTHER" id="PTHR13192:SF3">
    <property type="entry name" value="COBALAMIN TRAFFICKING PROTEIN CBLD"/>
    <property type="match status" value="1"/>
</dbReference>
<evidence type="ECO:0008006" key="3">
    <source>
        <dbReference type="Google" id="ProtNLM"/>
    </source>
</evidence>
<name>A0ABY8UBL4_TETOB</name>
<proteinExistence type="predicted"/>
<dbReference type="EMBL" id="CP126216">
    <property type="protein sequence ID" value="WIA18023.1"/>
    <property type="molecule type" value="Genomic_DNA"/>
</dbReference>
<protein>
    <recommendedName>
        <fullName evidence="3">Methylmalonic aciduria and homocystinuria type D protein</fullName>
    </recommendedName>
</protein>
<dbReference type="Proteomes" id="UP001244341">
    <property type="component" value="Chromosome 9b"/>
</dbReference>
<gene>
    <name evidence="1" type="ORF">OEZ85_009507</name>
</gene>